<dbReference type="Gene3D" id="1.10.3230.30">
    <property type="entry name" value="Phage gp6-like head-tail connector protein"/>
    <property type="match status" value="1"/>
</dbReference>
<evidence type="ECO:0008006" key="3">
    <source>
        <dbReference type="Google" id="ProtNLM"/>
    </source>
</evidence>
<dbReference type="Pfam" id="PF05135">
    <property type="entry name" value="Phage_connect_1"/>
    <property type="match status" value="1"/>
</dbReference>
<evidence type="ECO:0000313" key="1">
    <source>
        <dbReference type="EMBL" id="OZI31737.1"/>
    </source>
</evidence>
<dbReference type="EMBL" id="NEVM01000005">
    <property type="protein sequence ID" value="OZI31737.1"/>
    <property type="molecule type" value="Genomic_DNA"/>
</dbReference>
<proteinExistence type="predicted"/>
<keyword evidence="2" id="KW-1185">Reference proteome</keyword>
<dbReference type="InterPro" id="IPR021146">
    <property type="entry name" value="Phage_gp6-like_head-tail"/>
</dbReference>
<dbReference type="RefSeq" id="WP_094856143.1">
    <property type="nucleotide sequence ID" value="NZ_NEVM01000005.1"/>
</dbReference>
<evidence type="ECO:0000313" key="2">
    <source>
        <dbReference type="Proteomes" id="UP000216020"/>
    </source>
</evidence>
<dbReference type="CDD" id="cd08054">
    <property type="entry name" value="gp6"/>
    <property type="match status" value="1"/>
</dbReference>
<dbReference type="OrthoDB" id="8452319at2"/>
<accession>A0A261S414</accession>
<comment type="caution">
    <text evidence="1">The sequence shown here is derived from an EMBL/GenBank/DDBJ whole genome shotgun (WGS) entry which is preliminary data.</text>
</comment>
<sequence>MSLLTVEQCRAQCRVSDSDEDAELLDLLSSAEDAVAAHLNRNVYGTLSDLNVAMARLADNAAAAQDAYDQAVAAANAMNSPAAAAMARQVAEKKLADFRLDAQRTIDGIVANGSLLAAVRLTLGHLYANREAVITGVTVTELPLGVPDLLRPYRVEQMP</sequence>
<dbReference type="AlphaFoldDB" id="A0A261S414"/>
<organism evidence="1 2">
    <name type="scientific">Bordetella genomosp. 10</name>
    <dbReference type="NCBI Taxonomy" id="1416804"/>
    <lineage>
        <taxon>Bacteria</taxon>
        <taxon>Pseudomonadati</taxon>
        <taxon>Pseudomonadota</taxon>
        <taxon>Betaproteobacteria</taxon>
        <taxon>Burkholderiales</taxon>
        <taxon>Alcaligenaceae</taxon>
        <taxon>Bordetella</taxon>
    </lineage>
</organism>
<protein>
    <recommendedName>
        <fullName evidence="3">Phage gp6-like head-tail connector protein</fullName>
    </recommendedName>
</protein>
<gene>
    <name evidence="1" type="ORF">CAL29_28100</name>
</gene>
<reference evidence="2" key="1">
    <citation type="submission" date="2017-05" db="EMBL/GenBank/DDBJ databases">
        <title>Complete and WGS of Bordetella genogroups.</title>
        <authorList>
            <person name="Spilker T."/>
            <person name="Lipuma J."/>
        </authorList>
    </citation>
    <scope>NUCLEOTIDE SEQUENCE [LARGE SCALE GENOMIC DNA]</scope>
    <source>
        <strain evidence="2">AU16122</strain>
    </source>
</reference>
<dbReference type="Proteomes" id="UP000216020">
    <property type="component" value="Unassembled WGS sequence"/>
</dbReference>
<name>A0A261S414_9BORD</name>